<feature type="transmembrane region" description="Helical" evidence="13">
    <location>
        <begin position="255"/>
        <end position="275"/>
    </location>
</feature>
<dbReference type="AlphaFoldDB" id="A0A8S3UH39"/>
<feature type="transmembrane region" description="Helical" evidence="13">
    <location>
        <begin position="281"/>
        <end position="303"/>
    </location>
</feature>
<evidence type="ECO:0000256" key="1">
    <source>
        <dbReference type="ARBA" id="ARBA00004141"/>
    </source>
</evidence>
<evidence type="ECO:0000256" key="7">
    <source>
        <dbReference type="ARBA" id="ARBA00022989"/>
    </source>
</evidence>
<keyword evidence="8" id="KW-0915">Sodium</keyword>
<evidence type="ECO:0000313" key="15">
    <source>
        <dbReference type="Proteomes" id="UP000683360"/>
    </source>
</evidence>
<dbReference type="PANTHER" id="PTHR45897:SF4">
    <property type="entry name" value="HIGH-AFFINITY CHOLINE TRANSPORTER 1"/>
    <property type="match status" value="1"/>
</dbReference>
<dbReference type="EMBL" id="CAJPWZ010002684">
    <property type="protein sequence ID" value="CAG2242835.1"/>
    <property type="molecule type" value="Genomic_DNA"/>
</dbReference>
<evidence type="ECO:0000256" key="5">
    <source>
        <dbReference type="ARBA" id="ARBA00022847"/>
    </source>
</evidence>
<evidence type="ECO:0000256" key="9">
    <source>
        <dbReference type="ARBA" id="ARBA00023065"/>
    </source>
</evidence>
<dbReference type="PROSITE" id="PS50283">
    <property type="entry name" value="NA_SOLUT_SYMP_3"/>
    <property type="match status" value="1"/>
</dbReference>
<gene>
    <name evidence="14" type="ORF">MEDL_54965</name>
</gene>
<protein>
    <submittedName>
        <fullName evidence="14">SLC5A7</fullName>
    </submittedName>
</protein>
<dbReference type="GO" id="GO:0005307">
    <property type="term" value="F:choline:sodium symporter activity"/>
    <property type="evidence" value="ECO:0007669"/>
    <property type="project" value="TreeGrafter"/>
</dbReference>
<keyword evidence="3" id="KW-0813">Transport</keyword>
<dbReference type="GO" id="GO:0005886">
    <property type="term" value="C:plasma membrane"/>
    <property type="evidence" value="ECO:0007669"/>
    <property type="project" value="TreeGrafter"/>
</dbReference>
<keyword evidence="7 13" id="KW-1133">Transmembrane helix</keyword>
<name>A0A8S3UH39_MYTED</name>
<keyword evidence="9" id="KW-0406">Ion transport</keyword>
<comment type="similarity">
    <text evidence="2">Belongs to the sodium:solute symporter (SSF) (TC 2.A.21) family.</text>
</comment>
<dbReference type="PANTHER" id="PTHR45897">
    <property type="entry name" value="HIGH-AFFINITY CHOLINE TRANSPORTER 1"/>
    <property type="match status" value="1"/>
</dbReference>
<evidence type="ECO:0000256" key="2">
    <source>
        <dbReference type="ARBA" id="ARBA00006434"/>
    </source>
</evidence>
<keyword evidence="6" id="KW-0530">Neurotransmitter biosynthesis</keyword>
<keyword evidence="4 13" id="KW-0812">Transmembrane</keyword>
<keyword evidence="5" id="KW-0769">Symport</keyword>
<keyword evidence="10 13" id="KW-0472">Membrane</keyword>
<evidence type="ECO:0000256" key="4">
    <source>
        <dbReference type="ARBA" id="ARBA00022692"/>
    </source>
</evidence>
<evidence type="ECO:0000256" key="3">
    <source>
        <dbReference type="ARBA" id="ARBA00022448"/>
    </source>
</evidence>
<evidence type="ECO:0000256" key="10">
    <source>
        <dbReference type="ARBA" id="ARBA00023136"/>
    </source>
</evidence>
<dbReference type="InterPro" id="IPR038377">
    <property type="entry name" value="Na/Glc_symporter_sf"/>
</dbReference>
<reference evidence="14" key="1">
    <citation type="submission" date="2021-03" db="EMBL/GenBank/DDBJ databases">
        <authorList>
            <person name="Bekaert M."/>
        </authorList>
    </citation>
    <scope>NUCLEOTIDE SEQUENCE</scope>
</reference>
<dbReference type="Proteomes" id="UP000683360">
    <property type="component" value="Unassembled WGS sequence"/>
</dbReference>
<dbReference type="Gene3D" id="1.20.1730.10">
    <property type="entry name" value="Sodium/glucose cotransporter"/>
    <property type="match status" value="1"/>
</dbReference>
<organism evidence="14 15">
    <name type="scientific">Mytilus edulis</name>
    <name type="common">Blue mussel</name>
    <dbReference type="NCBI Taxonomy" id="6550"/>
    <lineage>
        <taxon>Eukaryota</taxon>
        <taxon>Metazoa</taxon>
        <taxon>Spiralia</taxon>
        <taxon>Lophotrochozoa</taxon>
        <taxon>Mollusca</taxon>
        <taxon>Bivalvia</taxon>
        <taxon>Autobranchia</taxon>
        <taxon>Pteriomorphia</taxon>
        <taxon>Mytilida</taxon>
        <taxon>Mytiloidea</taxon>
        <taxon>Mytilidae</taxon>
        <taxon>Mytilinae</taxon>
        <taxon>Mytilus</taxon>
    </lineage>
</organism>
<comment type="caution">
    <text evidence="14">The sequence shown here is derived from an EMBL/GenBank/DDBJ whole genome shotgun (WGS) entry which is preliminary data.</text>
</comment>
<accession>A0A8S3UH39</accession>
<sequence length="390" mass="44462">MTQMLMPKNIKAKKRERINQQYYFNGHQICRKTFLFAHTIGKSQLDSISKSLEKKGLKPRTHGNTVKTPKHALAITDMQRVKHFIQEYGVKFGVPLPGRLPNHKDLKVTLLPSDKTKADIHQIYQEAASSLNYRAISLSEFKKLWLEQCPQIVLMKPATDLCSACQSFTVSLSNTGNMTEEEKTILLQNYGGHVVKAKKQRDYYRDQCQESKENYTQLPDNQRNRVIHVYIYNLFENRKMCIFVNEQASDRELTWVLRFSIVVVGTLGAVIAISANSIYGLYILCADAMYVVQFPVLTCALWVPFANTYGAISGLVVGTTLRVLGGEPVLSFPSIIKYPGYNDTLGQIFPYKTFSMLSCTFSLLSISYLTEYLITTKRTLQLLWTKIKSM</sequence>
<evidence type="ECO:0000256" key="6">
    <source>
        <dbReference type="ARBA" id="ARBA00022979"/>
    </source>
</evidence>
<evidence type="ECO:0000256" key="11">
    <source>
        <dbReference type="ARBA" id="ARBA00023180"/>
    </source>
</evidence>
<dbReference type="InterPro" id="IPR001734">
    <property type="entry name" value="Na/solute_symporter"/>
</dbReference>
<evidence type="ECO:0000256" key="12">
    <source>
        <dbReference type="ARBA" id="ARBA00023201"/>
    </source>
</evidence>
<comment type="subcellular location">
    <subcellularLocation>
        <location evidence="1">Membrane</location>
        <topology evidence="1">Multi-pass membrane protein</topology>
    </subcellularLocation>
</comment>
<evidence type="ECO:0000256" key="8">
    <source>
        <dbReference type="ARBA" id="ARBA00023053"/>
    </source>
</evidence>
<keyword evidence="11" id="KW-0325">Glycoprotein</keyword>
<keyword evidence="12" id="KW-0739">Sodium transport</keyword>
<keyword evidence="15" id="KW-1185">Reference proteome</keyword>
<evidence type="ECO:0000313" key="14">
    <source>
        <dbReference type="EMBL" id="CAG2242835.1"/>
    </source>
</evidence>
<feature type="transmembrane region" description="Helical" evidence="13">
    <location>
        <begin position="348"/>
        <end position="369"/>
    </location>
</feature>
<dbReference type="InterPro" id="IPR052244">
    <property type="entry name" value="Choline_transporter"/>
</dbReference>
<dbReference type="GO" id="GO:0008292">
    <property type="term" value="P:acetylcholine biosynthetic process"/>
    <property type="evidence" value="ECO:0007669"/>
    <property type="project" value="TreeGrafter"/>
</dbReference>
<proteinExistence type="inferred from homology"/>
<evidence type="ECO:0000256" key="13">
    <source>
        <dbReference type="SAM" id="Phobius"/>
    </source>
</evidence>
<dbReference type="OrthoDB" id="6152653at2759"/>